<evidence type="ECO:0000256" key="11">
    <source>
        <dbReference type="ARBA" id="ARBA00049255"/>
    </source>
</evidence>
<protein>
    <recommendedName>
        <fullName evidence="2">phenylalanine--tRNA ligase</fullName>
        <ecNumber evidence="2">6.1.1.20</ecNumber>
    </recommendedName>
</protein>
<keyword evidence="9" id="KW-0648">Protein biosynthesis</keyword>
<feature type="region of interest" description="Disordered" evidence="12">
    <location>
        <begin position="84"/>
        <end position="110"/>
    </location>
</feature>
<keyword evidence="3" id="KW-0963">Cytoplasm</keyword>
<dbReference type="Gene3D" id="3.30.930.10">
    <property type="entry name" value="Bira Bifunctional Protein, Domain 2"/>
    <property type="match status" value="1"/>
</dbReference>
<evidence type="ECO:0000256" key="7">
    <source>
        <dbReference type="ARBA" id="ARBA00022840"/>
    </source>
</evidence>
<evidence type="ECO:0000256" key="9">
    <source>
        <dbReference type="ARBA" id="ARBA00022917"/>
    </source>
</evidence>
<comment type="catalytic activity">
    <reaction evidence="11">
        <text>tRNA(Phe) + L-phenylalanine + ATP = L-phenylalanyl-tRNA(Phe) + AMP + diphosphate + H(+)</text>
        <dbReference type="Rhea" id="RHEA:19413"/>
        <dbReference type="Rhea" id="RHEA-COMP:9668"/>
        <dbReference type="Rhea" id="RHEA-COMP:9699"/>
        <dbReference type="ChEBI" id="CHEBI:15378"/>
        <dbReference type="ChEBI" id="CHEBI:30616"/>
        <dbReference type="ChEBI" id="CHEBI:33019"/>
        <dbReference type="ChEBI" id="CHEBI:58095"/>
        <dbReference type="ChEBI" id="CHEBI:78442"/>
        <dbReference type="ChEBI" id="CHEBI:78531"/>
        <dbReference type="ChEBI" id="CHEBI:456215"/>
        <dbReference type="EC" id="6.1.1.20"/>
    </reaction>
</comment>
<dbReference type="InterPro" id="IPR002319">
    <property type="entry name" value="Phenylalanyl-tRNA_Synthase"/>
</dbReference>
<dbReference type="CDD" id="cd00496">
    <property type="entry name" value="PheRS_alpha_core"/>
    <property type="match status" value="1"/>
</dbReference>
<dbReference type="InterPro" id="IPR004188">
    <property type="entry name" value="Phe-tRNA_ligase_II_N"/>
</dbReference>
<evidence type="ECO:0000313" key="14">
    <source>
        <dbReference type="EMBL" id="OGG01942.1"/>
    </source>
</evidence>
<dbReference type="GO" id="GO:0005524">
    <property type="term" value="F:ATP binding"/>
    <property type="evidence" value="ECO:0007669"/>
    <property type="project" value="UniProtKB-KW"/>
</dbReference>
<dbReference type="AlphaFoldDB" id="A0A1F5YPX1"/>
<evidence type="ECO:0000256" key="4">
    <source>
        <dbReference type="ARBA" id="ARBA00022598"/>
    </source>
</evidence>
<dbReference type="Pfam" id="PF01409">
    <property type="entry name" value="tRNA-synt_2d"/>
    <property type="match status" value="1"/>
</dbReference>
<evidence type="ECO:0000313" key="15">
    <source>
        <dbReference type="Proteomes" id="UP000178448"/>
    </source>
</evidence>
<dbReference type="InterPro" id="IPR010978">
    <property type="entry name" value="tRNA-bd_arm"/>
</dbReference>
<dbReference type="InterPro" id="IPR006195">
    <property type="entry name" value="aa-tRNA-synth_II"/>
</dbReference>
<keyword evidence="4 14" id="KW-0436">Ligase</keyword>
<comment type="subcellular location">
    <subcellularLocation>
        <location evidence="1">Cytoplasm</location>
    </subcellularLocation>
</comment>
<feature type="domain" description="Aminoacyl-transfer RNA synthetases class-II family profile" evidence="13">
    <location>
        <begin position="123"/>
        <end position="341"/>
    </location>
</feature>
<dbReference type="PANTHER" id="PTHR11538">
    <property type="entry name" value="PHENYLALANYL-TRNA SYNTHETASE"/>
    <property type="match status" value="1"/>
</dbReference>
<accession>A0A1F5YPX1</accession>
<evidence type="ECO:0000256" key="6">
    <source>
        <dbReference type="ARBA" id="ARBA00022741"/>
    </source>
</evidence>
<dbReference type="GO" id="GO:0046872">
    <property type="term" value="F:metal ion binding"/>
    <property type="evidence" value="ECO:0007669"/>
    <property type="project" value="UniProtKB-KW"/>
</dbReference>
<dbReference type="InterPro" id="IPR045864">
    <property type="entry name" value="aa-tRNA-synth_II/BPL/LPL"/>
</dbReference>
<dbReference type="EC" id="6.1.1.20" evidence="2"/>
<dbReference type="Proteomes" id="UP000178448">
    <property type="component" value="Unassembled WGS sequence"/>
</dbReference>
<evidence type="ECO:0000256" key="1">
    <source>
        <dbReference type="ARBA" id="ARBA00004496"/>
    </source>
</evidence>
<dbReference type="Pfam" id="PF02912">
    <property type="entry name" value="Phe_tRNA-synt_N"/>
    <property type="match status" value="1"/>
</dbReference>
<dbReference type="STRING" id="1798374.A2Z33_01065"/>
<organism evidence="14 15">
    <name type="scientific">Candidatus Gottesmanbacteria bacterium RBG_16_52_11</name>
    <dbReference type="NCBI Taxonomy" id="1798374"/>
    <lineage>
        <taxon>Bacteria</taxon>
        <taxon>Candidatus Gottesmaniibacteriota</taxon>
    </lineage>
</organism>
<evidence type="ECO:0000256" key="3">
    <source>
        <dbReference type="ARBA" id="ARBA00022490"/>
    </source>
</evidence>
<proteinExistence type="predicted"/>
<name>A0A1F5YPX1_9BACT</name>
<dbReference type="NCBIfam" id="TIGR00468">
    <property type="entry name" value="pheS"/>
    <property type="match status" value="1"/>
</dbReference>
<keyword evidence="6" id="KW-0547">Nucleotide-binding</keyword>
<dbReference type="EMBL" id="MFJD01000009">
    <property type="protein sequence ID" value="OGG01942.1"/>
    <property type="molecule type" value="Genomic_DNA"/>
</dbReference>
<keyword evidence="5" id="KW-0479">Metal-binding</keyword>
<evidence type="ECO:0000256" key="5">
    <source>
        <dbReference type="ARBA" id="ARBA00022723"/>
    </source>
</evidence>
<gene>
    <name evidence="14" type="ORF">A2Z33_01065</name>
</gene>
<comment type="caution">
    <text evidence="14">The sequence shown here is derived from an EMBL/GenBank/DDBJ whole genome shotgun (WGS) entry which is preliminary data.</text>
</comment>
<dbReference type="SUPFAM" id="SSF46589">
    <property type="entry name" value="tRNA-binding arm"/>
    <property type="match status" value="1"/>
</dbReference>
<evidence type="ECO:0000256" key="10">
    <source>
        <dbReference type="ARBA" id="ARBA00023146"/>
    </source>
</evidence>
<keyword evidence="7" id="KW-0067">ATP-binding</keyword>
<dbReference type="GO" id="GO:0006432">
    <property type="term" value="P:phenylalanyl-tRNA aminoacylation"/>
    <property type="evidence" value="ECO:0007669"/>
    <property type="project" value="InterPro"/>
</dbReference>
<sequence>MISLLLEVQSSAFSLIDSHERSADDLRIRLLGSKSPLTGLTRKIRSIPKSDASRVGIVANEVKKSIEQKLSGYIRPELLNREAAASPDLPDSDTDRGYFDPTEPGSSPPVGHLHIVSQAITEITDIFARIGFSRVRHPEVDWDWYAFESLNMPLSHPARDEWETFFIEYPGTRPPEKGKFTRIVLTPHTSNGQVREMEKGELPIRMINIAKCYRRQSDVSHTPMFHQFEGLYVDRGVSIAHLKGVIMYFARSFYGSDREIRLRPFHFQFTEPSFEIDVSCGICHGKGVPPGGSVCRLCKSGWLELGGAGMVHPNVLKAAGIDPKIYNGFAFGWGVERTYMMKSGTKIDDLRILYGNDIRFLEQF</sequence>
<dbReference type="PANTHER" id="PTHR11538:SF41">
    <property type="entry name" value="PHENYLALANINE--TRNA LIGASE, MITOCHONDRIAL"/>
    <property type="match status" value="1"/>
</dbReference>
<dbReference type="SUPFAM" id="SSF55681">
    <property type="entry name" value="Class II aaRS and biotin synthetases"/>
    <property type="match status" value="1"/>
</dbReference>
<dbReference type="PROSITE" id="PS50862">
    <property type="entry name" value="AA_TRNA_LIGASE_II"/>
    <property type="match status" value="1"/>
</dbReference>
<dbReference type="GO" id="GO:0004826">
    <property type="term" value="F:phenylalanine-tRNA ligase activity"/>
    <property type="evidence" value="ECO:0007669"/>
    <property type="project" value="UniProtKB-EC"/>
</dbReference>
<evidence type="ECO:0000256" key="8">
    <source>
        <dbReference type="ARBA" id="ARBA00022842"/>
    </source>
</evidence>
<reference evidence="14 15" key="1">
    <citation type="journal article" date="2016" name="Nat. Commun.">
        <title>Thousands of microbial genomes shed light on interconnected biogeochemical processes in an aquifer system.</title>
        <authorList>
            <person name="Anantharaman K."/>
            <person name="Brown C.T."/>
            <person name="Hug L.A."/>
            <person name="Sharon I."/>
            <person name="Castelle C.J."/>
            <person name="Probst A.J."/>
            <person name="Thomas B.C."/>
            <person name="Singh A."/>
            <person name="Wilkins M.J."/>
            <person name="Karaoz U."/>
            <person name="Brodie E.L."/>
            <person name="Williams K.H."/>
            <person name="Hubbard S.S."/>
            <person name="Banfield J.F."/>
        </authorList>
    </citation>
    <scope>NUCLEOTIDE SEQUENCE [LARGE SCALE GENOMIC DNA]</scope>
</reference>
<evidence type="ECO:0000256" key="12">
    <source>
        <dbReference type="SAM" id="MobiDB-lite"/>
    </source>
</evidence>
<keyword evidence="10" id="KW-0030">Aminoacyl-tRNA synthetase</keyword>
<keyword evidence="8" id="KW-0460">Magnesium</keyword>
<evidence type="ECO:0000256" key="2">
    <source>
        <dbReference type="ARBA" id="ARBA00012814"/>
    </source>
</evidence>
<dbReference type="GO" id="GO:0005737">
    <property type="term" value="C:cytoplasm"/>
    <property type="evidence" value="ECO:0007669"/>
    <property type="project" value="UniProtKB-SubCell"/>
</dbReference>
<dbReference type="InterPro" id="IPR004529">
    <property type="entry name" value="Phe-tRNA-synth_IIc_asu"/>
</dbReference>
<dbReference type="GO" id="GO:0000049">
    <property type="term" value="F:tRNA binding"/>
    <property type="evidence" value="ECO:0007669"/>
    <property type="project" value="InterPro"/>
</dbReference>
<evidence type="ECO:0000259" key="13">
    <source>
        <dbReference type="PROSITE" id="PS50862"/>
    </source>
</evidence>